<dbReference type="InterPro" id="IPR051611">
    <property type="entry name" value="ECF_transporter_component"/>
</dbReference>
<protein>
    <submittedName>
        <fullName evidence="7">Energy-coupling factor transport system permease protein</fullName>
    </submittedName>
</protein>
<evidence type="ECO:0000256" key="5">
    <source>
        <dbReference type="ARBA" id="ARBA00023136"/>
    </source>
</evidence>
<feature type="transmembrane region" description="Helical" evidence="6">
    <location>
        <begin position="68"/>
        <end position="85"/>
    </location>
</feature>
<dbReference type="PANTHER" id="PTHR34857">
    <property type="entry name" value="SLL0384 PROTEIN"/>
    <property type="match status" value="1"/>
</dbReference>
<keyword evidence="4 6" id="KW-1133">Transmembrane helix</keyword>
<dbReference type="GO" id="GO:0005886">
    <property type="term" value="C:plasma membrane"/>
    <property type="evidence" value="ECO:0007669"/>
    <property type="project" value="UniProtKB-ARBA"/>
</dbReference>
<evidence type="ECO:0000256" key="6">
    <source>
        <dbReference type="SAM" id="Phobius"/>
    </source>
</evidence>
<dbReference type="CDD" id="cd16914">
    <property type="entry name" value="EcfT"/>
    <property type="match status" value="1"/>
</dbReference>
<keyword evidence="5 6" id="KW-0472">Membrane</keyword>
<dbReference type="PANTHER" id="PTHR34857:SF2">
    <property type="entry name" value="SLL0384 PROTEIN"/>
    <property type="match status" value="1"/>
</dbReference>
<sequence>MSGGMLYRPGASVLHRADPRAKMIAILVVLVSVLSTTRLDVLGVMLVVVVAALHVLAGLTVRSYWKALVVTVPLMVLLTLLQAVVQEGPVAATVAGVELSQRGLLLGAGLALRLLTMGIAFYGFAATTSPSGIALAVHKAGVPYKFAYLTSFAFRFLPLIQDEARTLLTAMSVRGAADASSRNPVARGKALVRMVFPMFLGALRRSGDIALSMELRGYGLQTRRTFVHELRMGRSDVVLVAATLALGLAMAAVRLSGFSVLPWEA</sequence>
<proteinExistence type="predicted"/>
<comment type="caution">
    <text evidence="7">The sequence shown here is derived from an EMBL/GenBank/DDBJ whole genome shotgun (WGS) entry which is preliminary data.</text>
</comment>
<organism evidence="7 8">
    <name type="scientific">Pseudonocardia kunmingensis</name>
    <dbReference type="NCBI Taxonomy" id="630975"/>
    <lineage>
        <taxon>Bacteria</taxon>
        <taxon>Bacillati</taxon>
        <taxon>Actinomycetota</taxon>
        <taxon>Actinomycetes</taxon>
        <taxon>Pseudonocardiales</taxon>
        <taxon>Pseudonocardiaceae</taxon>
        <taxon>Pseudonocardia</taxon>
    </lineage>
</organism>
<evidence type="ECO:0000256" key="3">
    <source>
        <dbReference type="ARBA" id="ARBA00022692"/>
    </source>
</evidence>
<keyword evidence="3 6" id="KW-0812">Transmembrane</keyword>
<dbReference type="InterPro" id="IPR003339">
    <property type="entry name" value="ABC/ECF_trnsptr_transmembrane"/>
</dbReference>
<dbReference type="EMBL" id="VFPA01000002">
    <property type="protein sequence ID" value="TQM11696.1"/>
    <property type="molecule type" value="Genomic_DNA"/>
</dbReference>
<feature type="transmembrane region" description="Helical" evidence="6">
    <location>
        <begin position="43"/>
        <end position="61"/>
    </location>
</feature>
<evidence type="ECO:0000313" key="7">
    <source>
        <dbReference type="EMBL" id="TQM11696.1"/>
    </source>
</evidence>
<evidence type="ECO:0000256" key="1">
    <source>
        <dbReference type="ARBA" id="ARBA00004141"/>
    </source>
</evidence>
<dbReference type="RefSeq" id="WP_142056021.1">
    <property type="nucleotide sequence ID" value="NZ_VFPA01000002.1"/>
</dbReference>
<dbReference type="Proteomes" id="UP000315677">
    <property type="component" value="Unassembled WGS sequence"/>
</dbReference>
<feature type="transmembrane region" description="Helical" evidence="6">
    <location>
        <begin position="237"/>
        <end position="261"/>
    </location>
</feature>
<gene>
    <name evidence="7" type="ORF">FB558_4265</name>
</gene>
<accession>A0A543DQU7</accession>
<dbReference type="AlphaFoldDB" id="A0A543DQU7"/>
<evidence type="ECO:0000313" key="8">
    <source>
        <dbReference type="Proteomes" id="UP000315677"/>
    </source>
</evidence>
<evidence type="ECO:0000256" key="4">
    <source>
        <dbReference type="ARBA" id="ARBA00022989"/>
    </source>
</evidence>
<dbReference type="OrthoDB" id="6400at2"/>
<comment type="subcellular location">
    <subcellularLocation>
        <location evidence="1">Membrane</location>
        <topology evidence="1">Multi-pass membrane protein</topology>
    </subcellularLocation>
</comment>
<dbReference type="Pfam" id="PF02361">
    <property type="entry name" value="CbiQ"/>
    <property type="match status" value="1"/>
</dbReference>
<keyword evidence="2" id="KW-1003">Cell membrane</keyword>
<reference evidence="7 8" key="1">
    <citation type="submission" date="2019-06" db="EMBL/GenBank/DDBJ databases">
        <title>Sequencing the genomes of 1000 actinobacteria strains.</title>
        <authorList>
            <person name="Klenk H.-P."/>
        </authorList>
    </citation>
    <scope>NUCLEOTIDE SEQUENCE [LARGE SCALE GENOMIC DNA]</scope>
    <source>
        <strain evidence="7 8">DSM 45301</strain>
    </source>
</reference>
<name>A0A543DQU7_9PSEU</name>
<keyword evidence="8" id="KW-1185">Reference proteome</keyword>
<evidence type="ECO:0000256" key="2">
    <source>
        <dbReference type="ARBA" id="ARBA00022475"/>
    </source>
</evidence>